<evidence type="ECO:0000256" key="5">
    <source>
        <dbReference type="ARBA" id="ARBA00023288"/>
    </source>
</evidence>
<feature type="binding site" evidence="7">
    <location>
        <position position="92"/>
    </location>
    <ligand>
        <name>GTP</name>
        <dbReference type="ChEBI" id="CHEBI:37565"/>
    </ligand>
</feature>
<keyword evidence="4 7" id="KW-0342">GTP-binding</keyword>
<keyword evidence="8" id="KW-0460">Magnesium</keyword>
<dbReference type="AlphaFoldDB" id="A0A6P6XZ14"/>
<dbReference type="GO" id="GO:0016192">
    <property type="term" value="P:vesicle-mediated transport"/>
    <property type="evidence" value="ECO:0007669"/>
    <property type="project" value="UniProtKB-ARBA"/>
</dbReference>
<evidence type="ECO:0000313" key="11">
    <source>
        <dbReference type="RefSeq" id="XP_027197234.1"/>
    </source>
</evidence>
<dbReference type="SMART" id="SM00175">
    <property type="entry name" value="RAB"/>
    <property type="match status" value="1"/>
</dbReference>
<dbReference type="NCBIfam" id="TIGR00231">
    <property type="entry name" value="small_GTP"/>
    <property type="match status" value="1"/>
</dbReference>
<evidence type="ECO:0000256" key="4">
    <source>
        <dbReference type="ARBA" id="ARBA00023134"/>
    </source>
</evidence>
<keyword evidence="8" id="KW-0479">Metal-binding</keyword>
<dbReference type="InterPro" id="IPR044612">
    <property type="entry name" value="ARL2/3"/>
</dbReference>
<name>A0A6P6XZ14_DERPT</name>
<dbReference type="PROSITE" id="PS51417">
    <property type="entry name" value="ARF"/>
    <property type="match status" value="1"/>
</dbReference>
<dbReference type="GO" id="GO:0003924">
    <property type="term" value="F:GTPase activity"/>
    <property type="evidence" value="ECO:0007669"/>
    <property type="project" value="InterPro"/>
</dbReference>
<dbReference type="Gene3D" id="3.40.50.300">
    <property type="entry name" value="P-loop containing nucleotide triphosphate hydrolases"/>
    <property type="match status" value="1"/>
</dbReference>
<dbReference type="Pfam" id="PF00025">
    <property type="entry name" value="Arf"/>
    <property type="match status" value="1"/>
</dbReference>
<dbReference type="FunFam" id="3.40.50.300:FF:000393">
    <property type="entry name" value="ADP-ribosylation factor-like 2, arl2"/>
    <property type="match status" value="1"/>
</dbReference>
<evidence type="ECO:0000313" key="10">
    <source>
        <dbReference type="Proteomes" id="UP000515146"/>
    </source>
</evidence>
<dbReference type="SMART" id="SM00177">
    <property type="entry name" value="ARF"/>
    <property type="match status" value="1"/>
</dbReference>
<dbReference type="InParanoid" id="A0A6P6XZ14"/>
<dbReference type="OMA" id="KTHHWQI"/>
<accession>A0A6P6XZ14</accession>
<dbReference type="PANTHER" id="PTHR45697">
    <property type="entry name" value="ADP-RIBOSYLATION FACTOR-LIKE PROTEIN 2-RELATED"/>
    <property type="match status" value="1"/>
</dbReference>
<feature type="binding site" evidence="8">
    <location>
        <position position="70"/>
    </location>
    <ligand>
        <name>Mg(2+)</name>
        <dbReference type="ChEBI" id="CHEBI:18420"/>
    </ligand>
</feature>
<dbReference type="SUPFAM" id="SSF52540">
    <property type="entry name" value="P-loop containing nucleoside triphosphate hydrolases"/>
    <property type="match status" value="1"/>
</dbReference>
<evidence type="ECO:0000256" key="7">
    <source>
        <dbReference type="PIRSR" id="PIRSR606689-1"/>
    </source>
</evidence>
<comment type="similarity">
    <text evidence="1 9">Belongs to the small GTPase superfamily. Arf family.</text>
</comment>
<dbReference type="CDD" id="cd04154">
    <property type="entry name" value="Arl2"/>
    <property type="match status" value="1"/>
</dbReference>
<organism evidence="10 11">
    <name type="scientific">Dermatophagoides pteronyssinus</name>
    <name type="common">European house dust mite</name>
    <dbReference type="NCBI Taxonomy" id="6956"/>
    <lineage>
        <taxon>Eukaryota</taxon>
        <taxon>Metazoa</taxon>
        <taxon>Ecdysozoa</taxon>
        <taxon>Arthropoda</taxon>
        <taxon>Chelicerata</taxon>
        <taxon>Arachnida</taxon>
        <taxon>Acari</taxon>
        <taxon>Acariformes</taxon>
        <taxon>Sarcoptiformes</taxon>
        <taxon>Astigmata</taxon>
        <taxon>Psoroptidia</taxon>
        <taxon>Analgoidea</taxon>
        <taxon>Pyroglyphidae</taxon>
        <taxon>Dermatophagoidinae</taxon>
        <taxon>Dermatophagoides</taxon>
    </lineage>
</organism>
<dbReference type="RefSeq" id="XP_027197234.1">
    <property type="nucleotide sequence ID" value="XM_027341433.1"/>
</dbReference>
<evidence type="ECO:0000256" key="6">
    <source>
        <dbReference type="ARBA" id="ARBA00026198"/>
    </source>
</evidence>
<dbReference type="PRINTS" id="PR00328">
    <property type="entry name" value="SAR1GTPBP"/>
</dbReference>
<feature type="binding site" evidence="7">
    <location>
        <begin position="148"/>
        <end position="151"/>
    </location>
    <ligand>
        <name>GTP</name>
        <dbReference type="ChEBI" id="CHEBI:37565"/>
    </ligand>
</feature>
<reference evidence="11" key="1">
    <citation type="submission" date="2025-08" db="UniProtKB">
        <authorList>
            <consortium name="RefSeq"/>
        </authorList>
    </citation>
    <scope>IDENTIFICATION</scope>
    <source>
        <strain evidence="11">Airmid</strain>
    </source>
</reference>
<dbReference type="KEGG" id="dpte:113791639"/>
<evidence type="ECO:0000256" key="2">
    <source>
        <dbReference type="ARBA" id="ARBA00022707"/>
    </source>
</evidence>
<gene>
    <name evidence="11" type="primary">LOC113791639</name>
</gene>
<keyword evidence="5" id="KW-0449">Lipoprotein</keyword>
<dbReference type="GO" id="GO:0005525">
    <property type="term" value="F:GTP binding"/>
    <property type="evidence" value="ECO:0007669"/>
    <property type="project" value="UniProtKB-KW"/>
</dbReference>
<dbReference type="OrthoDB" id="2011769at2759"/>
<keyword evidence="3 7" id="KW-0547">Nucleotide-binding</keyword>
<evidence type="ECO:0000256" key="8">
    <source>
        <dbReference type="PIRSR" id="PIRSR606689-2"/>
    </source>
</evidence>
<evidence type="ECO:0000256" key="1">
    <source>
        <dbReference type="ARBA" id="ARBA00010290"/>
    </source>
</evidence>
<dbReference type="SMART" id="SM00178">
    <property type="entry name" value="SAR"/>
    <property type="match status" value="1"/>
</dbReference>
<dbReference type="InterPro" id="IPR027417">
    <property type="entry name" value="P-loop_NTPase"/>
</dbReference>
<protein>
    <recommendedName>
        <fullName evidence="6">ADP-ribosylation factor-like protein 2</fullName>
    </recommendedName>
</protein>
<dbReference type="Proteomes" id="UP000515146">
    <property type="component" value="Unplaced"/>
</dbReference>
<dbReference type="InterPro" id="IPR006689">
    <property type="entry name" value="Small_GTPase_ARF/SAR"/>
</dbReference>
<keyword evidence="10" id="KW-1185">Reference proteome</keyword>
<sequence length="207" mass="24112">MCKNVLVWLIRPIRTTNQTKKKKMVLLTIIKKVKQKEKEIRILFLGLDNAGKTTVLKRLKNEDVKSVSPTLGFTINSLIYKDYNLNIWDVGGQKSLRAYWKNYYEDTDGLIFVIDSCDKLRLSDCKKQLQEIIIEERLLGATLLILANKQDIQNALSLKEIEDYLELDKIKSHHWKIFPCSAIAGTNIFESMDWLIDDISNRIFIDF</sequence>
<feature type="binding site" evidence="8">
    <location>
        <position position="53"/>
    </location>
    <ligand>
        <name>Mg(2+)</name>
        <dbReference type="ChEBI" id="CHEBI:18420"/>
    </ligand>
</feature>
<proteinExistence type="inferred from homology"/>
<dbReference type="InterPro" id="IPR005225">
    <property type="entry name" value="Small_GTP-bd"/>
</dbReference>
<evidence type="ECO:0000256" key="9">
    <source>
        <dbReference type="RuleBase" id="RU003925"/>
    </source>
</evidence>
<dbReference type="InterPro" id="IPR045873">
    <property type="entry name" value="Arl2"/>
</dbReference>
<keyword evidence="2" id="KW-0519">Myristate</keyword>
<dbReference type="GO" id="GO:0051649">
    <property type="term" value="P:establishment of localization in cell"/>
    <property type="evidence" value="ECO:0007669"/>
    <property type="project" value="UniProtKB-ARBA"/>
</dbReference>
<feature type="binding site" evidence="7">
    <location>
        <begin position="46"/>
        <end position="53"/>
    </location>
    <ligand>
        <name>GTP</name>
        <dbReference type="ChEBI" id="CHEBI:37565"/>
    </ligand>
</feature>
<evidence type="ECO:0000256" key="3">
    <source>
        <dbReference type="ARBA" id="ARBA00022741"/>
    </source>
</evidence>
<dbReference type="FunCoup" id="A0A6P6XZ14">
    <property type="interactions" value="1027"/>
</dbReference>
<dbReference type="GO" id="GO:0046872">
    <property type="term" value="F:metal ion binding"/>
    <property type="evidence" value="ECO:0007669"/>
    <property type="project" value="UniProtKB-KW"/>
</dbReference>